<accession>A0A8R1TVX5</accession>
<dbReference type="Proteomes" id="UP000024404">
    <property type="component" value="Unassembled WGS sequence"/>
</dbReference>
<reference evidence="2" key="1">
    <citation type="submission" date="2013-10" db="EMBL/GenBank/DDBJ databases">
        <title>Genome sequencing of Onchocerca volvulus.</title>
        <authorList>
            <person name="Cotton J."/>
            <person name="Tsai J."/>
            <person name="Stanley E."/>
            <person name="Tracey A."/>
            <person name="Holroyd N."/>
            <person name="Lustigman S."/>
            <person name="Berriman M."/>
        </authorList>
    </citation>
    <scope>NUCLEOTIDE SEQUENCE</scope>
</reference>
<sequence length="76" mass="9188">MLVNNEPTPFLQQINSINEPKICQNEYYSELQTKGQTWDILLKFEQYYNDGWDGKVSVYCRNLCRDQLFHFDNENF</sequence>
<protein>
    <submittedName>
        <fullName evidence="1">Uncharacterized protein</fullName>
    </submittedName>
</protein>
<dbReference type="EnsemblMetazoa" id="OVOC5675.1">
    <property type="protein sequence ID" value="OVOC5675.1"/>
    <property type="gene ID" value="WBGene00242484"/>
</dbReference>
<evidence type="ECO:0000313" key="2">
    <source>
        <dbReference type="Proteomes" id="UP000024404"/>
    </source>
</evidence>
<reference evidence="1" key="2">
    <citation type="submission" date="2022-06" db="UniProtKB">
        <authorList>
            <consortium name="EnsemblMetazoa"/>
        </authorList>
    </citation>
    <scope>IDENTIFICATION</scope>
</reference>
<keyword evidence="2" id="KW-1185">Reference proteome</keyword>
<proteinExistence type="predicted"/>
<dbReference type="AlphaFoldDB" id="A0A8R1TVX5"/>
<dbReference type="EMBL" id="CMVM020000161">
    <property type="status" value="NOT_ANNOTATED_CDS"/>
    <property type="molecule type" value="Genomic_DNA"/>
</dbReference>
<evidence type="ECO:0000313" key="1">
    <source>
        <dbReference type="EnsemblMetazoa" id="OVOC5675.1"/>
    </source>
</evidence>
<organism evidence="1 2">
    <name type="scientific">Onchocerca volvulus</name>
    <dbReference type="NCBI Taxonomy" id="6282"/>
    <lineage>
        <taxon>Eukaryota</taxon>
        <taxon>Metazoa</taxon>
        <taxon>Ecdysozoa</taxon>
        <taxon>Nematoda</taxon>
        <taxon>Chromadorea</taxon>
        <taxon>Rhabditida</taxon>
        <taxon>Spirurina</taxon>
        <taxon>Spiruromorpha</taxon>
        <taxon>Filarioidea</taxon>
        <taxon>Onchocercidae</taxon>
        <taxon>Onchocerca</taxon>
    </lineage>
</organism>
<name>A0A8R1TVX5_ONCVO</name>